<sequence length="258" mass="25606">MTASRSVTARALAVVAVGAGATAMAVLAAPTAAADPLSECVRNGGGTVSVDGAAPVAPIFGFDGLQLLGVDGGSGNSCITNVGPGAVHVTHPEGREPGRNYVADAPLEMRVDGGLGNIAVTNLGTGAVTVHRDSVTPQPQQASSAPEAMPQLELDAGSDGVFVTNIGTGSVEVRDWDHAAGPLPAEIPAPHGMVVTDPITGNVYVTNLFGPAVTVVDRAGGPVSRVVEKPDPVTSLDHGTSNVFVTNIGGGAVTVVRG</sequence>
<reference evidence="2 3" key="1">
    <citation type="submission" date="2023-07" db="EMBL/GenBank/DDBJ databases">
        <authorList>
            <person name="Girao M."/>
            <person name="Carvalho M.F."/>
        </authorList>
    </citation>
    <scope>NUCLEOTIDE SEQUENCE [LARGE SCALE GENOMIC DNA]</scope>
    <source>
        <strain evidence="2 3">YIM65754</strain>
    </source>
</reference>
<accession>A0ABU7LAU0</accession>
<feature type="chain" id="PRO_5045609116" description="PE-PGRS family protein" evidence="1">
    <location>
        <begin position="29"/>
        <end position="258"/>
    </location>
</feature>
<evidence type="ECO:0000313" key="2">
    <source>
        <dbReference type="EMBL" id="MEE2058002.1"/>
    </source>
</evidence>
<dbReference type="EMBL" id="JAUTXY010000004">
    <property type="protein sequence ID" value="MEE2058002.1"/>
    <property type="molecule type" value="Genomic_DNA"/>
</dbReference>
<keyword evidence="1" id="KW-0732">Signal</keyword>
<dbReference type="Proteomes" id="UP001336020">
    <property type="component" value="Unassembled WGS sequence"/>
</dbReference>
<keyword evidence="3" id="KW-1185">Reference proteome</keyword>
<evidence type="ECO:0008006" key="4">
    <source>
        <dbReference type="Google" id="ProtNLM"/>
    </source>
</evidence>
<name>A0ABU7LAU0_9NOCA</name>
<evidence type="ECO:0000313" key="3">
    <source>
        <dbReference type="Proteomes" id="UP001336020"/>
    </source>
</evidence>
<comment type="caution">
    <text evidence="2">The sequence shown here is derived from an EMBL/GenBank/DDBJ whole genome shotgun (WGS) entry which is preliminary data.</text>
</comment>
<gene>
    <name evidence="2" type="ORF">Q7514_10755</name>
</gene>
<feature type="signal peptide" evidence="1">
    <location>
        <begin position="1"/>
        <end position="28"/>
    </location>
</feature>
<evidence type="ECO:0000256" key="1">
    <source>
        <dbReference type="SAM" id="SignalP"/>
    </source>
</evidence>
<dbReference type="Gene3D" id="2.130.10.10">
    <property type="entry name" value="YVTN repeat-like/Quinoprotein amine dehydrogenase"/>
    <property type="match status" value="1"/>
</dbReference>
<dbReference type="SUPFAM" id="SSF101898">
    <property type="entry name" value="NHL repeat"/>
    <property type="match status" value="1"/>
</dbReference>
<protein>
    <recommendedName>
        <fullName evidence="4">PE-PGRS family protein</fullName>
    </recommendedName>
</protein>
<dbReference type="RefSeq" id="WP_330133242.1">
    <property type="nucleotide sequence ID" value="NZ_JAUTXY010000004.1"/>
</dbReference>
<proteinExistence type="predicted"/>
<organism evidence="2 3">
    <name type="scientific">Rhodococcus artemisiae</name>
    <dbReference type="NCBI Taxonomy" id="714159"/>
    <lineage>
        <taxon>Bacteria</taxon>
        <taxon>Bacillati</taxon>
        <taxon>Actinomycetota</taxon>
        <taxon>Actinomycetes</taxon>
        <taxon>Mycobacteriales</taxon>
        <taxon>Nocardiaceae</taxon>
        <taxon>Rhodococcus</taxon>
    </lineage>
</organism>
<dbReference type="InterPro" id="IPR015943">
    <property type="entry name" value="WD40/YVTN_repeat-like_dom_sf"/>
</dbReference>